<protein>
    <recommendedName>
        <fullName evidence="3">Response regulatory domain-containing protein</fullName>
    </recommendedName>
</protein>
<evidence type="ECO:0000259" key="3">
    <source>
        <dbReference type="PROSITE" id="PS50110"/>
    </source>
</evidence>
<dbReference type="Gene3D" id="3.40.50.2300">
    <property type="match status" value="1"/>
</dbReference>
<dbReference type="Pfam" id="PF00072">
    <property type="entry name" value="Response_reg"/>
    <property type="match status" value="1"/>
</dbReference>
<keyword evidence="1 2" id="KW-0597">Phosphoprotein</keyword>
<dbReference type="Proteomes" id="UP000623842">
    <property type="component" value="Unassembled WGS sequence"/>
</dbReference>
<evidence type="ECO:0000256" key="1">
    <source>
        <dbReference type="ARBA" id="ARBA00022553"/>
    </source>
</evidence>
<gene>
    <name evidence="4" type="ORF">GCM10017161_09010</name>
</gene>
<dbReference type="PANTHER" id="PTHR44591">
    <property type="entry name" value="STRESS RESPONSE REGULATOR PROTEIN 1"/>
    <property type="match status" value="1"/>
</dbReference>
<proteinExistence type="predicted"/>
<dbReference type="PROSITE" id="PS50110">
    <property type="entry name" value="RESPONSE_REGULATORY"/>
    <property type="match status" value="1"/>
</dbReference>
<dbReference type="InterPro" id="IPR050595">
    <property type="entry name" value="Bact_response_regulator"/>
</dbReference>
<dbReference type="InterPro" id="IPR001789">
    <property type="entry name" value="Sig_transdc_resp-reg_receiver"/>
</dbReference>
<sequence>MTETANVAQRASNNLILLIDDQPIFLKAIAALLEELGYRVTPTSCPMEAIQFFKEKSYFLVLCDLYMSSLSGYKLLTRFNHDKPEQVCCLMTGAELDEPLLKKTLRLNNVKGYIKKPIKFEELDRLLANIKKQQLSV</sequence>
<accession>A0A919BD65</accession>
<feature type="modified residue" description="4-aspartylphosphate" evidence="2">
    <location>
        <position position="64"/>
    </location>
</feature>
<organism evidence="4 5">
    <name type="scientific">Thalassotalea marina</name>
    <dbReference type="NCBI Taxonomy" id="1673741"/>
    <lineage>
        <taxon>Bacteria</taxon>
        <taxon>Pseudomonadati</taxon>
        <taxon>Pseudomonadota</taxon>
        <taxon>Gammaproteobacteria</taxon>
        <taxon>Alteromonadales</taxon>
        <taxon>Colwelliaceae</taxon>
        <taxon>Thalassotalea</taxon>
    </lineage>
</organism>
<dbReference type="InterPro" id="IPR011006">
    <property type="entry name" value="CheY-like_superfamily"/>
</dbReference>
<dbReference type="SUPFAM" id="SSF52172">
    <property type="entry name" value="CheY-like"/>
    <property type="match status" value="1"/>
</dbReference>
<dbReference type="RefSeq" id="WP_189767705.1">
    <property type="nucleotide sequence ID" value="NZ_BNCK01000002.1"/>
</dbReference>
<evidence type="ECO:0000313" key="5">
    <source>
        <dbReference type="Proteomes" id="UP000623842"/>
    </source>
</evidence>
<dbReference type="AlphaFoldDB" id="A0A919BD65"/>
<dbReference type="EMBL" id="BNCK01000002">
    <property type="protein sequence ID" value="GHF83888.1"/>
    <property type="molecule type" value="Genomic_DNA"/>
</dbReference>
<evidence type="ECO:0000313" key="4">
    <source>
        <dbReference type="EMBL" id="GHF83888.1"/>
    </source>
</evidence>
<dbReference type="PANTHER" id="PTHR44591:SF3">
    <property type="entry name" value="RESPONSE REGULATORY DOMAIN-CONTAINING PROTEIN"/>
    <property type="match status" value="1"/>
</dbReference>
<comment type="caution">
    <text evidence="4">The sequence shown here is derived from an EMBL/GenBank/DDBJ whole genome shotgun (WGS) entry which is preliminary data.</text>
</comment>
<evidence type="ECO:0000256" key="2">
    <source>
        <dbReference type="PROSITE-ProRule" id="PRU00169"/>
    </source>
</evidence>
<reference evidence="4" key="2">
    <citation type="submission" date="2020-09" db="EMBL/GenBank/DDBJ databases">
        <authorList>
            <person name="Sun Q."/>
            <person name="Kim S."/>
        </authorList>
    </citation>
    <scope>NUCLEOTIDE SEQUENCE</scope>
    <source>
        <strain evidence="4">KCTC 42731</strain>
    </source>
</reference>
<feature type="domain" description="Response regulatory" evidence="3">
    <location>
        <begin position="15"/>
        <end position="131"/>
    </location>
</feature>
<dbReference type="GO" id="GO:0000160">
    <property type="term" value="P:phosphorelay signal transduction system"/>
    <property type="evidence" value="ECO:0007669"/>
    <property type="project" value="InterPro"/>
</dbReference>
<reference evidence="4" key="1">
    <citation type="journal article" date="2014" name="Int. J. Syst. Evol. Microbiol.">
        <title>Complete genome sequence of Corynebacterium casei LMG S-19264T (=DSM 44701T), isolated from a smear-ripened cheese.</title>
        <authorList>
            <consortium name="US DOE Joint Genome Institute (JGI-PGF)"/>
            <person name="Walter F."/>
            <person name="Albersmeier A."/>
            <person name="Kalinowski J."/>
            <person name="Ruckert C."/>
        </authorList>
    </citation>
    <scope>NUCLEOTIDE SEQUENCE</scope>
    <source>
        <strain evidence="4">KCTC 42731</strain>
    </source>
</reference>
<dbReference type="SMART" id="SM00448">
    <property type="entry name" value="REC"/>
    <property type="match status" value="1"/>
</dbReference>
<dbReference type="CDD" id="cd00156">
    <property type="entry name" value="REC"/>
    <property type="match status" value="1"/>
</dbReference>
<name>A0A919BD65_9GAMM</name>
<keyword evidence="5" id="KW-1185">Reference proteome</keyword>